<dbReference type="GO" id="GO:0035251">
    <property type="term" value="F:UDP-glucosyltransferase activity"/>
    <property type="evidence" value="ECO:0007669"/>
    <property type="project" value="InterPro"/>
</dbReference>
<organism evidence="6 7">
    <name type="scientific">Olea europaea subsp. europaea</name>
    <dbReference type="NCBI Taxonomy" id="158383"/>
    <lineage>
        <taxon>Eukaryota</taxon>
        <taxon>Viridiplantae</taxon>
        <taxon>Streptophyta</taxon>
        <taxon>Embryophyta</taxon>
        <taxon>Tracheophyta</taxon>
        <taxon>Spermatophyta</taxon>
        <taxon>Magnoliopsida</taxon>
        <taxon>eudicotyledons</taxon>
        <taxon>Gunneridae</taxon>
        <taxon>Pentapetalae</taxon>
        <taxon>asterids</taxon>
        <taxon>lamiids</taxon>
        <taxon>Lamiales</taxon>
        <taxon>Oleaceae</taxon>
        <taxon>Oleeae</taxon>
        <taxon>Olea</taxon>
    </lineage>
</organism>
<dbReference type="EMBL" id="CACTIH010000282">
    <property type="protein sequence ID" value="CAA2958742.1"/>
    <property type="molecule type" value="Genomic_DNA"/>
</dbReference>
<evidence type="ECO:0000256" key="3">
    <source>
        <dbReference type="ARBA" id="ARBA00022679"/>
    </source>
</evidence>
<reference evidence="6 7" key="1">
    <citation type="submission" date="2019-12" db="EMBL/GenBank/DDBJ databases">
        <authorList>
            <person name="Alioto T."/>
            <person name="Alioto T."/>
            <person name="Gomez Garrido J."/>
        </authorList>
    </citation>
    <scope>NUCLEOTIDE SEQUENCE [LARGE SCALE GENOMIC DNA]</scope>
</reference>
<dbReference type="SUPFAM" id="SSF53756">
    <property type="entry name" value="UDP-Glycosyltransferase/glycogen phosphorylase"/>
    <property type="match status" value="1"/>
</dbReference>
<dbReference type="PANTHER" id="PTHR48048">
    <property type="entry name" value="GLYCOSYLTRANSFERASE"/>
    <property type="match status" value="1"/>
</dbReference>
<evidence type="ECO:0000313" key="6">
    <source>
        <dbReference type="EMBL" id="CAA2958742.1"/>
    </source>
</evidence>
<keyword evidence="3 4" id="KW-0808">Transferase</keyword>
<evidence type="ECO:0000256" key="1">
    <source>
        <dbReference type="ARBA" id="ARBA00009995"/>
    </source>
</evidence>
<dbReference type="OrthoDB" id="5835829at2759"/>
<dbReference type="InterPro" id="IPR035595">
    <property type="entry name" value="UDP_glycos_trans_CS"/>
</dbReference>
<evidence type="ECO:0000256" key="2">
    <source>
        <dbReference type="ARBA" id="ARBA00022676"/>
    </source>
</evidence>
<dbReference type="FunFam" id="3.40.50.2000:FF:000095">
    <property type="entry name" value="Glycosyltransferase"/>
    <property type="match status" value="1"/>
</dbReference>
<dbReference type="InterPro" id="IPR050481">
    <property type="entry name" value="UDP-glycosyltransf_plant"/>
</dbReference>
<dbReference type="AlphaFoldDB" id="A0A8S0PXK1"/>
<comment type="caution">
    <text evidence="6">The sequence shown here is derived from an EMBL/GenBank/DDBJ whole genome shotgun (WGS) entry which is preliminary data.</text>
</comment>
<protein>
    <recommendedName>
        <fullName evidence="5">Glycosyltransferase</fullName>
        <ecNumber evidence="5">2.4.1.-</ecNumber>
    </recommendedName>
</protein>
<sequence length="473" mass="52390">METIVLYPSPGMGHLISMVEFGKFILNHHPFFTVAILTVPPSFNTGSTASYIDRVSATNPSITFHHLPSVSLTFDSFSSMEVVIFETLRLSNPNVQRALQEISSTSTITSVIIDFFCTPAFSIFTELGIPTYYFFTSGVCCLDSFLYVPTIHRNTTKSFKDLNSLLDIPGLPPIPSSHMPDPILDRSSAEYAYFLDFFLHLPKSAGVIVNSFESLESKSLKAISEGSCNPDGPTPPVFCIGPLLATERGRTGSMDECLKWLDLQPSQSVVFLCFGSLGLLSGKQLKEIAIGLERSEQRFLWVVRSPPSEDKSKRFLPPPEPDLESLLPSGFLDRTKDRGFVVKSWAPQVEVLRHKSVGGFVTHCGWNSVLEALCAGVPMVAWPLYAEQKFNRVVLVEDLKLALRMNESEDGFVTAEEVESRVRELMDSKEGESVRKRTKEKEAEAEAAMSEGGTSIVALAKLVESWKLPRLTI</sequence>
<evidence type="ECO:0000256" key="4">
    <source>
        <dbReference type="RuleBase" id="RU003718"/>
    </source>
</evidence>
<proteinExistence type="inferred from homology"/>
<dbReference type="EC" id="2.4.1.-" evidence="5"/>
<name>A0A8S0PXK1_OLEEU</name>
<dbReference type="Pfam" id="PF00201">
    <property type="entry name" value="UDPGT"/>
    <property type="match status" value="1"/>
</dbReference>
<dbReference type="CDD" id="cd03784">
    <property type="entry name" value="GT1_Gtf-like"/>
    <property type="match status" value="1"/>
</dbReference>
<keyword evidence="7" id="KW-1185">Reference proteome</keyword>
<dbReference type="PROSITE" id="PS00375">
    <property type="entry name" value="UDPGT"/>
    <property type="match status" value="1"/>
</dbReference>
<gene>
    <name evidence="6" type="ORF">OLEA9_A096911</name>
</gene>
<evidence type="ECO:0000313" key="7">
    <source>
        <dbReference type="Proteomes" id="UP000594638"/>
    </source>
</evidence>
<dbReference type="FunFam" id="3.40.50.2000:FF:000020">
    <property type="entry name" value="Glycosyltransferase"/>
    <property type="match status" value="1"/>
</dbReference>
<dbReference type="Gene3D" id="3.40.50.2000">
    <property type="entry name" value="Glycogen Phosphorylase B"/>
    <property type="match status" value="2"/>
</dbReference>
<accession>A0A8S0PXK1</accession>
<evidence type="ECO:0000256" key="5">
    <source>
        <dbReference type="RuleBase" id="RU362057"/>
    </source>
</evidence>
<comment type="similarity">
    <text evidence="1 4">Belongs to the UDP-glycosyltransferase family.</text>
</comment>
<dbReference type="Proteomes" id="UP000594638">
    <property type="component" value="Unassembled WGS sequence"/>
</dbReference>
<dbReference type="PANTHER" id="PTHR48048:SF30">
    <property type="entry name" value="GLYCOSYLTRANSFERASE"/>
    <property type="match status" value="1"/>
</dbReference>
<keyword evidence="2 4" id="KW-0328">Glycosyltransferase</keyword>
<dbReference type="InterPro" id="IPR002213">
    <property type="entry name" value="UDP_glucos_trans"/>
</dbReference>
<dbReference type="Gramene" id="OE9A096911T1">
    <property type="protein sequence ID" value="OE9A096911C1"/>
    <property type="gene ID" value="OE9A096911"/>
</dbReference>